<protein>
    <submittedName>
        <fullName evidence="2">Uncharacterized protein</fullName>
    </submittedName>
</protein>
<reference evidence="2" key="1">
    <citation type="submission" date="2021-01" db="EMBL/GenBank/DDBJ databases">
        <authorList>
            <person name="Corre E."/>
            <person name="Pelletier E."/>
            <person name="Niang G."/>
            <person name="Scheremetjew M."/>
            <person name="Finn R."/>
            <person name="Kale V."/>
            <person name="Holt S."/>
            <person name="Cochrane G."/>
            <person name="Meng A."/>
            <person name="Brown T."/>
            <person name="Cohen L."/>
        </authorList>
    </citation>
    <scope>NUCLEOTIDE SEQUENCE</scope>
    <source>
        <strain evidence="2">CCMP1510</strain>
    </source>
</reference>
<gene>
    <name evidence="2" type="ORF">ALAG00032_LOCUS10000</name>
</gene>
<feature type="region of interest" description="Disordered" evidence="1">
    <location>
        <begin position="99"/>
        <end position="121"/>
    </location>
</feature>
<evidence type="ECO:0000256" key="1">
    <source>
        <dbReference type="SAM" id="MobiDB-lite"/>
    </source>
</evidence>
<organism evidence="2">
    <name type="scientific">Aureoumbra lagunensis</name>
    <dbReference type="NCBI Taxonomy" id="44058"/>
    <lineage>
        <taxon>Eukaryota</taxon>
        <taxon>Sar</taxon>
        <taxon>Stramenopiles</taxon>
        <taxon>Ochrophyta</taxon>
        <taxon>Pelagophyceae</taxon>
        <taxon>Pelagomonadales</taxon>
        <taxon>Aureoumbra</taxon>
    </lineage>
</organism>
<sequence>MEIPLEASRAKLRELRDTPFKLSATGLPILTSEAHQKEAEEQRVLVSAAAEAKNGKTVKKRTGPKMRTCHLCGTPQLLHSFRMHYTRCAQAWEQDEAKKPVNIRRPLPKGPRLENGDQPTERTTFAQLDVFNRQAIRIWKEQALETCPNCLRSFHAKALRAHAKGCHANDFLGASYVGLHRNASGHEGSRSYPTVQQSLEKRLSPRRIQVSKPGSLHLDPQKVEARRSVPRLSLASILIDDNQQVPEPILSASPTLEKTSTLKKESSSSYLPKKQPTMISSIDHLRKYRNIPKSVPSQNTQQPSSSLATVRQKKTNKRVEARLSVLETNHLHVKSTLERIERLLIDQNASPSRHQPRDLEKKKYDDHGAHQHFSNLSLFEHNRIFRGNITLAWPEEVVPEEEEDNRVENTSPAQNKTKQNKSPSSKLQRRTAFLVSKQKQQHSPLSSNAAFHQHNVTVSSPAPHNGFHWAPVRLRELSKNSYKKKTHHTHHRYQHNNTRRGSRSSYEENNESSILDTQEDEDNTNEFPVY</sequence>
<dbReference type="AlphaFoldDB" id="A0A7S3K108"/>
<name>A0A7S3K108_9STRA</name>
<dbReference type="EMBL" id="HBIJ01014906">
    <property type="protein sequence ID" value="CAE0369237.1"/>
    <property type="molecule type" value="Transcribed_RNA"/>
</dbReference>
<feature type="compositionally biased region" description="Polar residues" evidence="1">
    <location>
        <begin position="408"/>
        <end position="426"/>
    </location>
</feature>
<accession>A0A7S3K108</accession>
<feature type="region of interest" description="Disordered" evidence="1">
    <location>
        <begin position="293"/>
        <end position="316"/>
    </location>
</feature>
<feature type="compositionally biased region" description="Polar residues" evidence="1">
    <location>
        <begin position="295"/>
        <end position="309"/>
    </location>
</feature>
<evidence type="ECO:0000313" key="2">
    <source>
        <dbReference type="EMBL" id="CAE0369237.1"/>
    </source>
</evidence>
<proteinExistence type="predicted"/>
<feature type="region of interest" description="Disordered" evidence="1">
    <location>
        <begin position="400"/>
        <end position="429"/>
    </location>
</feature>
<feature type="compositionally biased region" description="Basic residues" evidence="1">
    <location>
        <begin position="481"/>
        <end position="502"/>
    </location>
</feature>
<feature type="region of interest" description="Disordered" evidence="1">
    <location>
        <begin position="481"/>
        <end position="530"/>
    </location>
</feature>